<organism evidence="1 2">
    <name type="scientific">Periconia digitata</name>
    <dbReference type="NCBI Taxonomy" id="1303443"/>
    <lineage>
        <taxon>Eukaryota</taxon>
        <taxon>Fungi</taxon>
        <taxon>Dikarya</taxon>
        <taxon>Ascomycota</taxon>
        <taxon>Pezizomycotina</taxon>
        <taxon>Dothideomycetes</taxon>
        <taxon>Pleosporomycetidae</taxon>
        <taxon>Pleosporales</taxon>
        <taxon>Massarineae</taxon>
        <taxon>Periconiaceae</taxon>
        <taxon>Periconia</taxon>
    </lineage>
</organism>
<sequence>MSSIDPSTILKLKAEDHLSYATTKLKGFRITEVGKDDSDKRAKEQLTEILHNTVEAMRAAGLERKAETEDQGTDTGTVVQDKPTQFAIAISDATETLSITYSIEKNSWVSKE</sequence>
<accession>A0A9W4U6W0</accession>
<dbReference type="Proteomes" id="UP001152607">
    <property type="component" value="Unassembled WGS sequence"/>
</dbReference>
<dbReference type="EMBL" id="CAOQHR010000002">
    <property type="protein sequence ID" value="CAI6291623.1"/>
    <property type="molecule type" value="Genomic_DNA"/>
</dbReference>
<protein>
    <submittedName>
        <fullName evidence="1">Uncharacterized protein</fullName>
    </submittedName>
</protein>
<gene>
    <name evidence="1" type="ORF">PDIGIT_LOCUS2478</name>
</gene>
<dbReference type="AlphaFoldDB" id="A0A9W4U6W0"/>
<evidence type="ECO:0000313" key="1">
    <source>
        <dbReference type="EMBL" id="CAI6291623.1"/>
    </source>
</evidence>
<name>A0A9W4U6W0_9PLEO</name>
<proteinExistence type="predicted"/>
<evidence type="ECO:0000313" key="2">
    <source>
        <dbReference type="Proteomes" id="UP001152607"/>
    </source>
</evidence>
<keyword evidence="2" id="KW-1185">Reference proteome</keyword>
<reference evidence="1" key="1">
    <citation type="submission" date="2023-01" db="EMBL/GenBank/DDBJ databases">
        <authorList>
            <person name="Van Ghelder C."/>
            <person name="Rancurel C."/>
        </authorList>
    </citation>
    <scope>NUCLEOTIDE SEQUENCE</scope>
    <source>
        <strain evidence="1">CNCM I-4278</strain>
    </source>
</reference>
<comment type="caution">
    <text evidence="1">The sequence shown here is derived from an EMBL/GenBank/DDBJ whole genome shotgun (WGS) entry which is preliminary data.</text>
</comment>